<organism evidence="2 3">
    <name type="scientific">Candidatus Collierbacteria bacterium RIFCSPHIGHO2_02_FULL_49_10</name>
    <dbReference type="NCBI Taxonomy" id="1817723"/>
    <lineage>
        <taxon>Bacteria</taxon>
        <taxon>Candidatus Collieribacteriota</taxon>
    </lineage>
</organism>
<proteinExistence type="predicted"/>
<dbReference type="Pfam" id="PF03819">
    <property type="entry name" value="MazG"/>
    <property type="match status" value="1"/>
</dbReference>
<protein>
    <recommendedName>
        <fullName evidence="1">NTP pyrophosphohydrolase MazG-like domain-containing protein</fullName>
    </recommendedName>
</protein>
<gene>
    <name evidence="2" type="ORF">A3D09_00670</name>
</gene>
<feature type="domain" description="NTP pyrophosphohydrolase MazG-like" evidence="1">
    <location>
        <begin position="30"/>
        <end position="98"/>
    </location>
</feature>
<dbReference type="InterPro" id="IPR004518">
    <property type="entry name" value="MazG-like_dom"/>
</dbReference>
<sequence length="109" mass="12334">MKLDDYQKRSQKTAIYPDRGKNIIYPTLGFVGEAGELADKVKKIFRDDGGKITPEVREAIINEIGDVLWYMAALCSELSVKMSEVAEINLEKLDSRMKRDKLHGSGDDR</sequence>
<evidence type="ECO:0000313" key="2">
    <source>
        <dbReference type="EMBL" id="OGD70802.1"/>
    </source>
</evidence>
<dbReference type="EMBL" id="MFAH01000043">
    <property type="protein sequence ID" value="OGD70802.1"/>
    <property type="molecule type" value="Genomic_DNA"/>
</dbReference>
<comment type="caution">
    <text evidence="2">The sequence shown here is derived from an EMBL/GenBank/DDBJ whole genome shotgun (WGS) entry which is preliminary data.</text>
</comment>
<dbReference type="Proteomes" id="UP000177390">
    <property type="component" value="Unassembled WGS sequence"/>
</dbReference>
<dbReference type="PIRSF" id="PIRSF006639">
    <property type="entry name" value="UCP006639_pph"/>
    <property type="match status" value="1"/>
</dbReference>
<dbReference type="InterPro" id="IPR011379">
    <property type="entry name" value="MazG-related_GP37"/>
</dbReference>
<dbReference type="SUPFAM" id="SSF101386">
    <property type="entry name" value="all-alpha NTP pyrophosphatases"/>
    <property type="match status" value="1"/>
</dbReference>
<name>A0A1F5ETT7_9BACT</name>
<dbReference type="CDD" id="cd11541">
    <property type="entry name" value="NTP-PPase_u4"/>
    <property type="match status" value="1"/>
</dbReference>
<evidence type="ECO:0000313" key="3">
    <source>
        <dbReference type="Proteomes" id="UP000177390"/>
    </source>
</evidence>
<accession>A0A1F5ETT7</accession>
<dbReference type="Gene3D" id="1.10.287.1080">
    <property type="entry name" value="MazG-like"/>
    <property type="match status" value="1"/>
</dbReference>
<dbReference type="AlphaFoldDB" id="A0A1F5ETT7"/>
<reference evidence="2 3" key="1">
    <citation type="journal article" date="2016" name="Nat. Commun.">
        <title>Thousands of microbial genomes shed light on interconnected biogeochemical processes in an aquifer system.</title>
        <authorList>
            <person name="Anantharaman K."/>
            <person name="Brown C.T."/>
            <person name="Hug L.A."/>
            <person name="Sharon I."/>
            <person name="Castelle C.J."/>
            <person name="Probst A.J."/>
            <person name="Thomas B.C."/>
            <person name="Singh A."/>
            <person name="Wilkins M.J."/>
            <person name="Karaoz U."/>
            <person name="Brodie E.L."/>
            <person name="Williams K.H."/>
            <person name="Hubbard S.S."/>
            <person name="Banfield J.F."/>
        </authorList>
    </citation>
    <scope>NUCLEOTIDE SEQUENCE [LARGE SCALE GENOMIC DNA]</scope>
</reference>
<evidence type="ECO:0000259" key="1">
    <source>
        <dbReference type="Pfam" id="PF03819"/>
    </source>
</evidence>